<organism evidence="19 20">
    <name type="scientific">Ladona fulva</name>
    <name type="common">Scarce chaser dragonfly</name>
    <name type="synonym">Libellula fulva</name>
    <dbReference type="NCBI Taxonomy" id="123851"/>
    <lineage>
        <taxon>Eukaryota</taxon>
        <taxon>Metazoa</taxon>
        <taxon>Ecdysozoa</taxon>
        <taxon>Arthropoda</taxon>
        <taxon>Hexapoda</taxon>
        <taxon>Insecta</taxon>
        <taxon>Pterygota</taxon>
        <taxon>Palaeoptera</taxon>
        <taxon>Odonata</taxon>
        <taxon>Epiprocta</taxon>
        <taxon>Anisoptera</taxon>
        <taxon>Libelluloidea</taxon>
        <taxon>Libellulidae</taxon>
        <taxon>Ladona</taxon>
    </lineage>
</organism>
<evidence type="ECO:0000256" key="2">
    <source>
        <dbReference type="ARBA" id="ARBA00006270"/>
    </source>
</evidence>
<dbReference type="GO" id="GO:0046872">
    <property type="term" value="F:metal ion binding"/>
    <property type="evidence" value="ECO:0007669"/>
    <property type="project" value="UniProtKB-KW"/>
</dbReference>
<dbReference type="InterPro" id="IPR027417">
    <property type="entry name" value="P-loop_NTPase"/>
</dbReference>
<dbReference type="EC" id="3.6.5.2" evidence="3"/>
<comment type="subcellular location">
    <subcellularLocation>
        <location evidence="15">Golgi apparatus membrane</location>
        <topology evidence="15">Lipid-anchor</topology>
    </subcellularLocation>
</comment>
<keyword evidence="5" id="KW-0479">Metal-binding</keyword>
<dbReference type="OrthoDB" id="413584at2759"/>
<evidence type="ECO:0000256" key="15">
    <source>
        <dbReference type="ARBA" id="ARBA00037794"/>
    </source>
</evidence>
<evidence type="ECO:0000256" key="5">
    <source>
        <dbReference type="ARBA" id="ARBA00022723"/>
    </source>
</evidence>
<evidence type="ECO:0000256" key="9">
    <source>
        <dbReference type="ARBA" id="ARBA00022927"/>
    </source>
</evidence>
<dbReference type="SUPFAM" id="SSF52540">
    <property type="entry name" value="P-loop containing nucleoside triphosphate hydrolases"/>
    <property type="match status" value="1"/>
</dbReference>
<comment type="similarity">
    <text evidence="2">Belongs to the small GTPase superfamily. Rab family.</text>
</comment>
<evidence type="ECO:0000256" key="7">
    <source>
        <dbReference type="ARBA" id="ARBA00022801"/>
    </source>
</evidence>
<dbReference type="PROSITE" id="PS51419">
    <property type="entry name" value="RAB"/>
    <property type="match status" value="1"/>
</dbReference>
<evidence type="ECO:0000256" key="12">
    <source>
        <dbReference type="ARBA" id="ARBA00023136"/>
    </source>
</evidence>
<evidence type="ECO:0000256" key="16">
    <source>
        <dbReference type="ARBA" id="ARBA00047660"/>
    </source>
</evidence>
<evidence type="ECO:0000256" key="1">
    <source>
        <dbReference type="ARBA" id="ARBA00001946"/>
    </source>
</evidence>
<reference evidence="19" key="2">
    <citation type="submission" date="2017-10" db="EMBL/GenBank/DDBJ databases">
        <title>Ladona fulva Genome sequencing and assembly.</title>
        <authorList>
            <person name="Murali S."/>
            <person name="Richards S."/>
            <person name="Bandaranaike D."/>
            <person name="Bellair M."/>
            <person name="Blankenburg K."/>
            <person name="Chao H."/>
            <person name="Dinh H."/>
            <person name="Doddapaneni H."/>
            <person name="Dugan-Rocha S."/>
            <person name="Elkadiri S."/>
            <person name="Gnanaolivu R."/>
            <person name="Hernandez B."/>
            <person name="Skinner E."/>
            <person name="Javaid M."/>
            <person name="Lee S."/>
            <person name="Li M."/>
            <person name="Ming W."/>
            <person name="Munidasa M."/>
            <person name="Muniz J."/>
            <person name="Nguyen L."/>
            <person name="Hughes D."/>
            <person name="Osuji N."/>
            <person name="Pu L.-L."/>
            <person name="Puazo M."/>
            <person name="Qu C."/>
            <person name="Quiroz J."/>
            <person name="Raj R."/>
            <person name="Weissenberger G."/>
            <person name="Xin Y."/>
            <person name="Zou X."/>
            <person name="Han Y."/>
            <person name="Worley K."/>
            <person name="Muzny D."/>
            <person name="Gibbs R."/>
        </authorList>
    </citation>
    <scope>NUCLEOTIDE SEQUENCE</scope>
    <source>
        <strain evidence="19">Sampled in the wild</strain>
    </source>
</reference>
<dbReference type="PANTHER" id="PTHR47977">
    <property type="entry name" value="RAS-RELATED PROTEIN RAB"/>
    <property type="match status" value="1"/>
</dbReference>
<dbReference type="Proteomes" id="UP000792457">
    <property type="component" value="Unassembled WGS sequence"/>
</dbReference>
<dbReference type="SMART" id="SM00173">
    <property type="entry name" value="RAS"/>
    <property type="match status" value="1"/>
</dbReference>
<dbReference type="GO" id="GO:0000139">
    <property type="term" value="C:Golgi membrane"/>
    <property type="evidence" value="ECO:0007669"/>
    <property type="project" value="UniProtKB-SubCell"/>
</dbReference>
<dbReference type="SMART" id="SM00175">
    <property type="entry name" value="RAB"/>
    <property type="match status" value="1"/>
</dbReference>
<dbReference type="EMBL" id="KZ308545">
    <property type="protein sequence ID" value="KAG8231270.1"/>
    <property type="molecule type" value="Genomic_DNA"/>
</dbReference>
<dbReference type="AlphaFoldDB" id="A0A8K0KCN2"/>
<keyword evidence="14" id="KW-0636">Prenylation</keyword>
<dbReference type="SMART" id="SM00176">
    <property type="entry name" value="RAN"/>
    <property type="match status" value="1"/>
</dbReference>
<sequence length="290" mass="32168">MRTYPVWQLRNRWPVIKNDLSKVIKSKFRMLKDKAEKDRQIKSLPPPFRVDATPYLSSDFDPEVRDACSDSKSNPGGMKASKAIFLGDVAVGKTCLVNRFCHHVFDSNYKATIGVDFEVECFDILDVPFNLQIWDTAGQERFKCIASSYYRGAHVIVVVFDLTSLMTLMHCQKWLEEALSVNSGSPRMFLVGTKKDLLSEAAYAEVESQAMRVARTLGVEYWAVSSRTGDGVASLFLRLAALAFGTSMELEIKSGASSERPSIGPSELVCLPTNNSTAIVPKKKCIGCDG</sequence>
<reference evidence="19" key="1">
    <citation type="submission" date="2013-04" db="EMBL/GenBank/DDBJ databases">
        <authorList>
            <person name="Qu J."/>
            <person name="Murali S.C."/>
            <person name="Bandaranaike D."/>
            <person name="Bellair M."/>
            <person name="Blankenburg K."/>
            <person name="Chao H."/>
            <person name="Dinh H."/>
            <person name="Doddapaneni H."/>
            <person name="Downs B."/>
            <person name="Dugan-Rocha S."/>
            <person name="Elkadiri S."/>
            <person name="Gnanaolivu R.D."/>
            <person name="Hernandez B."/>
            <person name="Javaid M."/>
            <person name="Jayaseelan J.C."/>
            <person name="Lee S."/>
            <person name="Li M."/>
            <person name="Ming W."/>
            <person name="Munidasa M."/>
            <person name="Muniz J."/>
            <person name="Nguyen L."/>
            <person name="Ongeri F."/>
            <person name="Osuji N."/>
            <person name="Pu L.-L."/>
            <person name="Puazo M."/>
            <person name="Qu C."/>
            <person name="Quiroz J."/>
            <person name="Raj R."/>
            <person name="Weissenberger G."/>
            <person name="Xin Y."/>
            <person name="Zou X."/>
            <person name="Han Y."/>
            <person name="Richards S."/>
            <person name="Worley K."/>
            <person name="Muzny D."/>
            <person name="Gibbs R."/>
        </authorList>
    </citation>
    <scope>NUCLEOTIDE SEQUENCE</scope>
    <source>
        <strain evidence="19">Sampled in the wild</strain>
    </source>
</reference>
<evidence type="ECO:0000256" key="3">
    <source>
        <dbReference type="ARBA" id="ARBA00011984"/>
    </source>
</evidence>
<evidence type="ECO:0000256" key="14">
    <source>
        <dbReference type="ARBA" id="ARBA00023289"/>
    </source>
</evidence>
<keyword evidence="12" id="KW-0472">Membrane</keyword>
<evidence type="ECO:0000256" key="11">
    <source>
        <dbReference type="ARBA" id="ARBA00023134"/>
    </source>
</evidence>
<dbReference type="Pfam" id="PF00071">
    <property type="entry name" value="Ras"/>
    <property type="match status" value="1"/>
</dbReference>
<keyword evidence="6" id="KW-0547">Nucleotide-binding</keyword>
<keyword evidence="8" id="KW-0460">Magnesium</keyword>
<keyword evidence="7" id="KW-0378">Hydrolase</keyword>
<dbReference type="NCBIfam" id="TIGR00231">
    <property type="entry name" value="small_GTP"/>
    <property type="match status" value="1"/>
</dbReference>
<comment type="catalytic activity">
    <reaction evidence="16">
        <text>GTP + H2O = GDP + phosphate + H(+)</text>
        <dbReference type="Rhea" id="RHEA:19669"/>
        <dbReference type="ChEBI" id="CHEBI:15377"/>
        <dbReference type="ChEBI" id="CHEBI:15378"/>
        <dbReference type="ChEBI" id="CHEBI:37565"/>
        <dbReference type="ChEBI" id="CHEBI:43474"/>
        <dbReference type="ChEBI" id="CHEBI:58189"/>
        <dbReference type="EC" id="3.6.5.2"/>
    </reaction>
    <physiologicalReaction direction="left-to-right" evidence="16">
        <dbReference type="Rhea" id="RHEA:19670"/>
    </physiologicalReaction>
</comment>
<comment type="caution">
    <text evidence="19">The sequence shown here is derived from an EMBL/GenBank/DDBJ whole genome shotgun (WGS) entry which is preliminary data.</text>
</comment>
<comment type="cofactor">
    <cofactor evidence="1">
        <name>Mg(2+)</name>
        <dbReference type="ChEBI" id="CHEBI:18420"/>
    </cofactor>
</comment>
<dbReference type="InterPro" id="IPR050227">
    <property type="entry name" value="Rab"/>
</dbReference>
<dbReference type="GO" id="GO:0005525">
    <property type="term" value="F:GTP binding"/>
    <property type="evidence" value="ECO:0007669"/>
    <property type="project" value="UniProtKB-KW"/>
</dbReference>
<dbReference type="PROSITE" id="PS51421">
    <property type="entry name" value="RAS"/>
    <property type="match status" value="1"/>
</dbReference>
<keyword evidence="20" id="KW-1185">Reference proteome</keyword>
<dbReference type="SMART" id="SM00174">
    <property type="entry name" value="RHO"/>
    <property type="match status" value="1"/>
</dbReference>
<evidence type="ECO:0000256" key="4">
    <source>
        <dbReference type="ARBA" id="ARBA00022448"/>
    </source>
</evidence>
<protein>
    <recommendedName>
        <fullName evidence="18">Ras-related protein Rab-36</fullName>
        <ecNumber evidence="3">3.6.5.2</ecNumber>
    </recommendedName>
</protein>
<dbReference type="FunFam" id="3.40.50.300:FF:000707">
    <property type="entry name" value="RAB36, member RAS oncogene family"/>
    <property type="match status" value="1"/>
</dbReference>
<evidence type="ECO:0000256" key="6">
    <source>
        <dbReference type="ARBA" id="ARBA00022741"/>
    </source>
</evidence>
<comment type="function">
    <text evidence="17">The small GTPases Rab are key regulators of intracellular membrane trafficking, from the formation of transport vesicles to their fusion with membranes. Rabs cycle between an inactive GDP-bound form and an active GTP-bound form that is able to recruit to membranes different sets of downstream effectors directly responsible for vesicle formation, movement, tethering and fusion.</text>
</comment>
<keyword evidence="13" id="KW-0449">Lipoprotein</keyword>
<keyword evidence="10" id="KW-0333">Golgi apparatus</keyword>
<evidence type="ECO:0000313" key="19">
    <source>
        <dbReference type="EMBL" id="KAG8231270.1"/>
    </source>
</evidence>
<gene>
    <name evidence="19" type="ORF">J437_LFUL011124</name>
</gene>
<accession>A0A8K0KCN2</accession>
<evidence type="ECO:0000256" key="18">
    <source>
        <dbReference type="ARBA" id="ARBA00067830"/>
    </source>
</evidence>
<dbReference type="GO" id="GO:0003925">
    <property type="term" value="F:G protein activity"/>
    <property type="evidence" value="ECO:0007669"/>
    <property type="project" value="UniProtKB-EC"/>
</dbReference>
<dbReference type="PRINTS" id="PR00449">
    <property type="entry name" value="RASTRNSFRMNG"/>
</dbReference>
<keyword evidence="9" id="KW-0653">Protein transport</keyword>
<dbReference type="InterPro" id="IPR001806">
    <property type="entry name" value="Small_GTPase"/>
</dbReference>
<evidence type="ECO:0000256" key="8">
    <source>
        <dbReference type="ARBA" id="ARBA00022842"/>
    </source>
</evidence>
<evidence type="ECO:0000313" key="20">
    <source>
        <dbReference type="Proteomes" id="UP000792457"/>
    </source>
</evidence>
<dbReference type="InterPro" id="IPR005225">
    <property type="entry name" value="Small_GTP-bd"/>
</dbReference>
<evidence type="ECO:0000256" key="17">
    <source>
        <dbReference type="ARBA" id="ARBA00058763"/>
    </source>
</evidence>
<name>A0A8K0KCN2_LADFU</name>
<evidence type="ECO:0000256" key="13">
    <source>
        <dbReference type="ARBA" id="ARBA00023288"/>
    </source>
</evidence>
<keyword evidence="4" id="KW-0813">Transport</keyword>
<evidence type="ECO:0000256" key="10">
    <source>
        <dbReference type="ARBA" id="ARBA00023034"/>
    </source>
</evidence>
<dbReference type="GO" id="GO:0015031">
    <property type="term" value="P:protein transport"/>
    <property type="evidence" value="ECO:0007669"/>
    <property type="project" value="UniProtKB-KW"/>
</dbReference>
<keyword evidence="11" id="KW-0342">GTP-binding</keyword>
<proteinExistence type="inferred from homology"/>
<dbReference type="Gene3D" id="3.40.50.300">
    <property type="entry name" value="P-loop containing nucleotide triphosphate hydrolases"/>
    <property type="match status" value="1"/>
</dbReference>